<dbReference type="GO" id="GO:0006222">
    <property type="term" value="P:UMP biosynthetic process"/>
    <property type="evidence" value="ECO:0007669"/>
    <property type="project" value="InterPro"/>
</dbReference>
<feature type="domain" description="Dihydroorotate dehydrogenase catalytic" evidence="7">
    <location>
        <begin position="1"/>
        <end position="287"/>
    </location>
</feature>
<evidence type="ECO:0000256" key="5">
    <source>
        <dbReference type="ARBA" id="ARBA00022975"/>
    </source>
</evidence>
<dbReference type="GO" id="GO:0004152">
    <property type="term" value="F:dihydroorotate dehydrogenase activity"/>
    <property type="evidence" value="ECO:0007669"/>
    <property type="project" value="InterPro"/>
</dbReference>
<dbReference type="Proteomes" id="UP000823615">
    <property type="component" value="Unassembled WGS sequence"/>
</dbReference>
<dbReference type="PANTHER" id="PTHR48109">
    <property type="entry name" value="DIHYDROOROTATE DEHYDROGENASE (QUINONE), MITOCHONDRIAL-RELATED"/>
    <property type="match status" value="1"/>
</dbReference>
<dbReference type="AlphaFoldDB" id="A0A9D9E2F4"/>
<comment type="cofactor">
    <cofactor evidence="1">
        <name>FMN</name>
        <dbReference type="ChEBI" id="CHEBI:58210"/>
    </cofactor>
</comment>
<comment type="pathway">
    <text evidence="2">Pyrimidine metabolism; UMP biosynthesis via de novo pathway.</text>
</comment>
<dbReference type="PANTHER" id="PTHR48109:SF3">
    <property type="entry name" value="SLL0744 PROTEIN"/>
    <property type="match status" value="1"/>
</dbReference>
<evidence type="ECO:0000259" key="7">
    <source>
        <dbReference type="Pfam" id="PF01180"/>
    </source>
</evidence>
<dbReference type="InterPro" id="IPR013785">
    <property type="entry name" value="Aldolase_TIM"/>
</dbReference>
<proteinExistence type="predicted"/>
<dbReference type="Pfam" id="PF01180">
    <property type="entry name" value="DHO_dh"/>
    <property type="match status" value="1"/>
</dbReference>
<evidence type="ECO:0000256" key="3">
    <source>
        <dbReference type="ARBA" id="ARBA00022630"/>
    </source>
</evidence>
<gene>
    <name evidence="8" type="ORF">IAA97_09225</name>
</gene>
<organism evidence="8 9">
    <name type="scientific">Candidatus Ornithospirochaeta stercoripullorum</name>
    <dbReference type="NCBI Taxonomy" id="2840899"/>
    <lineage>
        <taxon>Bacteria</taxon>
        <taxon>Pseudomonadati</taxon>
        <taxon>Spirochaetota</taxon>
        <taxon>Spirochaetia</taxon>
        <taxon>Spirochaetales</taxon>
        <taxon>Spirochaetaceae</taxon>
        <taxon>Spirochaetaceae incertae sedis</taxon>
        <taxon>Candidatus Ornithospirochaeta</taxon>
    </lineage>
</organism>
<keyword evidence="4" id="KW-0288">FMN</keyword>
<accession>A0A9D9E2F4</accession>
<keyword evidence="5" id="KW-0665">Pyrimidine biosynthesis</keyword>
<comment type="caution">
    <text evidence="8">The sequence shown here is derived from an EMBL/GenBank/DDBJ whole genome shotgun (WGS) entry which is preliminary data.</text>
</comment>
<keyword evidence="3" id="KW-0285">Flavoprotein</keyword>
<dbReference type="SUPFAM" id="SSF51395">
    <property type="entry name" value="FMN-linked oxidoreductases"/>
    <property type="match status" value="1"/>
</dbReference>
<sequence length="324" mass="35855">MIETTYMGLKLKSPVIISSGPLTQNMVSLKKAEEAGAGAVVLKSIFEEQINKDVSREMSENEEYLAHSDAGAFFASSARDYYIDRYMKLLAEAKKELSIPVIASVSAKSMDSWIDWAERFVKCGADAIELNYYPISSDASVSGEEVDKRFIDFAKKARADIDAPLSIKMGYKYSSLASLISSLDKIGIDGLVLFNRFFRPDIDIEKLEITAASPVSGKDEYAEALRWIGLMSGEVKADFAGNTGIHDGETAVKMMLSGAKAVEICTAVVQRGFGVIGEINRFIEEWMQRHGYSSTSAFIGLLSQEHIQDGWKWERTQFLKTIGQ</sequence>
<keyword evidence="6" id="KW-0560">Oxidoreductase</keyword>
<dbReference type="Gene3D" id="3.20.20.70">
    <property type="entry name" value="Aldolase class I"/>
    <property type="match status" value="1"/>
</dbReference>
<dbReference type="NCBIfam" id="NF005741">
    <property type="entry name" value="PRK07565.1"/>
    <property type="match status" value="1"/>
</dbReference>
<dbReference type="PIRSF" id="PIRSF000164">
    <property type="entry name" value="DHO_oxidase"/>
    <property type="match status" value="1"/>
</dbReference>
<evidence type="ECO:0000256" key="4">
    <source>
        <dbReference type="ARBA" id="ARBA00022643"/>
    </source>
</evidence>
<evidence type="ECO:0000313" key="9">
    <source>
        <dbReference type="Proteomes" id="UP000823615"/>
    </source>
</evidence>
<dbReference type="EMBL" id="JADIMT010000103">
    <property type="protein sequence ID" value="MBO8437143.1"/>
    <property type="molecule type" value="Genomic_DNA"/>
</dbReference>
<evidence type="ECO:0000256" key="1">
    <source>
        <dbReference type="ARBA" id="ARBA00001917"/>
    </source>
</evidence>
<evidence type="ECO:0000256" key="2">
    <source>
        <dbReference type="ARBA" id="ARBA00004725"/>
    </source>
</evidence>
<evidence type="ECO:0000313" key="8">
    <source>
        <dbReference type="EMBL" id="MBO8437143.1"/>
    </source>
</evidence>
<reference evidence="8" key="1">
    <citation type="submission" date="2020-10" db="EMBL/GenBank/DDBJ databases">
        <authorList>
            <person name="Gilroy R."/>
        </authorList>
    </citation>
    <scope>NUCLEOTIDE SEQUENCE</scope>
    <source>
        <strain evidence="8">7293</strain>
    </source>
</reference>
<evidence type="ECO:0000256" key="6">
    <source>
        <dbReference type="ARBA" id="ARBA00023002"/>
    </source>
</evidence>
<reference evidence="8" key="2">
    <citation type="journal article" date="2021" name="PeerJ">
        <title>Extensive microbial diversity within the chicken gut microbiome revealed by metagenomics and culture.</title>
        <authorList>
            <person name="Gilroy R."/>
            <person name="Ravi A."/>
            <person name="Getino M."/>
            <person name="Pursley I."/>
            <person name="Horton D.L."/>
            <person name="Alikhan N.F."/>
            <person name="Baker D."/>
            <person name="Gharbi K."/>
            <person name="Hall N."/>
            <person name="Watson M."/>
            <person name="Adriaenssens E.M."/>
            <person name="Foster-Nyarko E."/>
            <person name="Jarju S."/>
            <person name="Secka A."/>
            <person name="Antonio M."/>
            <person name="Oren A."/>
            <person name="Chaudhuri R.R."/>
            <person name="La Ragione R."/>
            <person name="Hildebrand F."/>
            <person name="Pallen M.J."/>
        </authorList>
    </citation>
    <scope>NUCLEOTIDE SEQUENCE</scope>
    <source>
        <strain evidence="8">7293</strain>
    </source>
</reference>
<dbReference type="InterPro" id="IPR005720">
    <property type="entry name" value="Dihydroorotate_DH_cat"/>
</dbReference>
<dbReference type="InterPro" id="IPR012135">
    <property type="entry name" value="Dihydroorotate_DH_1_2"/>
</dbReference>
<protein>
    <submittedName>
        <fullName evidence="8">Dihydroorotate dehydrogenase-like protein</fullName>
    </submittedName>
</protein>
<name>A0A9D9E2F4_9SPIO</name>
<dbReference type="GO" id="GO:0005737">
    <property type="term" value="C:cytoplasm"/>
    <property type="evidence" value="ECO:0007669"/>
    <property type="project" value="InterPro"/>
</dbReference>
<dbReference type="GO" id="GO:0006207">
    <property type="term" value="P:'de novo' pyrimidine nucleobase biosynthetic process"/>
    <property type="evidence" value="ECO:0007669"/>
    <property type="project" value="TreeGrafter"/>
</dbReference>
<dbReference type="InterPro" id="IPR050074">
    <property type="entry name" value="DHO_dehydrogenase"/>
</dbReference>